<dbReference type="Proteomes" id="UP000240212">
    <property type="component" value="Unassembled WGS sequence"/>
</dbReference>
<dbReference type="GO" id="GO:0042597">
    <property type="term" value="C:periplasmic space"/>
    <property type="evidence" value="ECO:0007669"/>
    <property type="project" value="UniProtKB-SubCell"/>
</dbReference>
<gene>
    <name evidence="9" type="primary">flgA</name>
    <name evidence="9" type="ORF">C7G83_12170</name>
</gene>
<evidence type="ECO:0000313" key="9">
    <source>
        <dbReference type="EMBL" id="PSN07861.1"/>
    </source>
</evidence>
<evidence type="ECO:0000259" key="8">
    <source>
        <dbReference type="SMART" id="SM00858"/>
    </source>
</evidence>
<accession>A0A2P8VJX0</accession>
<keyword evidence="10" id="KW-1185">Reference proteome</keyword>
<evidence type="ECO:0000256" key="4">
    <source>
        <dbReference type="ARBA" id="ARBA00022729"/>
    </source>
</evidence>
<dbReference type="PANTHER" id="PTHR36307">
    <property type="entry name" value="FLAGELLA BASAL BODY P-RING FORMATION PROTEIN FLGA"/>
    <property type="match status" value="1"/>
</dbReference>
<dbReference type="SMART" id="SM00858">
    <property type="entry name" value="SAF"/>
    <property type="match status" value="1"/>
</dbReference>
<organism evidence="9 10">
    <name type="scientific">Siccibacter turicensis</name>
    <dbReference type="NCBI Taxonomy" id="357233"/>
    <lineage>
        <taxon>Bacteria</taxon>
        <taxon>Pseudomonadati</taxon>
        <taxon>Pseudomonadota</taxon>
        <taxon>Gammaproteobacteria</taxon>
        <taxon>Enterobacterales</taxon>
        <taxon>Enterobacteriaceae</taxon>
        <taxon>Siccibacter</taxon>
    </lineage>
</organism>
<dbReference type="NCBIfam" id="TIGR03170">
    <property type="entry name" value="flgA_cterm"/>
    <property type="match status" value="1"/>
</dbReference>
<evidence type="ECO:0000256" key="7">
    <source>
        <dbReference type="SAM" id="SignalP"/>
    </source>
</evidence>
<dbReference type="AlphaFoldDB" id="A0A2P8VJX0"/>
<evidence type="ECO:0000256" key="6">
    <source>
        <dbReference type="ARBA" id="ARBA00025643"/>
    </source>
</evidence>
<dbReference type="GO" id="GO:0044780">
    <property type="term" value="P:bacterial-type flagellum assembly"/>
    <property type="evidence" value="ECO:0007669"/>
    <property type="project" value="InterPro"/>
</dbReference>
<feature type="signal peptide" evidence="7">
    <location>
        <begin position="1"/>
        <end position="35"/>
    </location>
</feature>
<dbReference type="InterPro" id="IPR017585">
    <property type="entry name" value="SAF_FlgA"/>
</dbReference>
<proteinExistence type="inferred from homology"/>
<protein>
    <recommendedName>
        <fullName evidence="3">Flagella basal body P-ring formation protein FlgA</fullName>
    </recommendedName>
</protein>
<dbReference type="InterPro" id="IPR039246">
    <property type="entry name" value="Flagellar_FlgA"/>
</dbReference>
<dbReference type="InterPro" id="IPR013974">
    <property type="entry name" value="SAF"/>
</dbReference>
<reference evidence="9 10" key="1">
    <citation type="submission" date="2018-03" db="EMBL/GenBank/DDBJ databases">
        <title>Draft genome sequence of the first documented clinical Siccibacter turicensis isolate in Austria.</title>
        <authorList>
            <person name="Lepuschitz S."/>
            <person name="Pekard-Amenitsch S."/>
            <person name="Haunold R."/>
            <person name="Schill S."/>
            <person name="Mach R."/>
            <person name="Allerberger F."/>
            <person name="Ruppitsch W."/>
            <person name="Forsythe S.J."/>
        </authorList>
    </citation>
    <scope>NUCLEOTIDE SEQUENCE [LARGE SCALE GENOMIC DNA]</scope>
    <source>
        <strain evidence="9 10">6100069499-17</strain>
    </source>
</reference>
<dbReference type="EMBL" id="PYEP01000004">
    <property type="protein sequence ID" value="PSN07861.1"/>
    <property type="molecule type" value="Genomic_DNA"/>
</dbReference>
<evidence type="ECO:0000313" key="10">
    <source>
        <dbReference type="Proteomes" id="UP000240212"/>
    </source>
</evidence>
<sequence>MLFPVVTRKRHFPSFLPLKEILVCALIAAPISAFAAPVPMTHSAREQVNALVMTQAEKRVVSEATQKGWQDYTYKLDIFIPPAVANVQPCPQQPELGKGSGEPTGGLNRLTLSVVCPAANWQFRVTVKPQVYVPVVMAQDEITRGSEIAADRLVMKKYNVSNGREPFITDINSLVGMTAKRNLSPGRPITTAMLQMPVLVKRDQPVMMMSQSDNILIQTQGTALKDGRKGEAIRVRNDSSQRIVTATVTDAGVVKTGG</sequence>
<comment type="caution">
    <text evidence="9">The sequence shown here is derived from an EMBL/GenBank/DDBJ whole genome shotgun (WGS) entry which is preliminary data.</text>
</comment>
<dbReference type="Gene3D" id="2.30.30.760">
    <property type="match status" value="1"/>
</dbReference>
<dbReference type="Pfam" id="PF13144">
    <property type="entry name" value="ChapFlgA"/>
    <property type="match status" value="1"/>
</dbReference>
<dbReference type="Gene3D" id="3.90.1210.10">
    <property type="entry name" value="Antifreeze-like/N-acetylneuraminic acid synthase C-terminal domain"/>
    <property type="match status" value="1"/>
</dbReference>
<comment type="function">
    <text evidence="6">Involved in the assembly process of the P-ring formation. It may associate with FlgF on the rod constituting a structure essential for the P-ring assembly or may act as a modulator protein for the P-ring assembly.</text>
</comment>
<keyword evidence="9" id="KW-0966">Cell projection</keyword>
<keyword evidence="5" id="KW-0574">Periplasm</keyword>
<feature type="chain" id="PRO_5015175603" description="Flagella basal body P-ring formation protein FlgA" evidence="7">
    <location>
        <begin position="36"/>
        <end position="258"/>
    </location>
</feature>
<dbReference type="RefSeq" id="WP_106877439.1">
    <property type="nucleotide sequence ID" value="NZ_DHYB01000016.1"/>
</dbReference>
<dbReference type="OrthoDB" id="6539695at2"/>
<dbReference type="PANTHER" id="PTHR36307:SF1">
    <property type="entry name" value="FLAGELLA BASAL BODY P-RING FORMATION PROTEIN FLGA"/>
    <property type="match status" value="1"/>
</dbReference>
<feature type="domain" description="SAF" evidence="8">
    <location>
        <begin position="133"/>
        <end position="195"/>
    </location>
</feature>
<keyword evidence="4 7" id="KW-0732">Signal</keyword>
<comment type="similarity">
    <text evidence="2">Belongs to the FlgA family.</text>
</comment>
<evidence type="ECO:0000256" key="1">
    <source>
        <dbReference type="ARBA" id="ARBA00004418"/>
    </source>
</evidence>
<name>A0A2P8VJX0_9ENTR</name>
<keyword evidence="9" id="KW-0282">Flagellum</keyword>
<keyword evidence="9" id="KW-0969">Cilium</keyword>
<comment type="subcellular location">
    <subcellularLocation>
        <location evidence="1">Periplasm</location>
    </subcellularLocation>
</comment>
<evidence type="ECO:0000256" key="3">
    <source>
        <dbReference type="ARBA" id="ARBA00014754"/>
    </source>
</evidence>
<dbReference type="CDD" id="cd11614">
    <property type="entry name" value="SAF_CpaB_FlgA_like"/>
    <property type="match status" value="1"/>
</dbReference>
<evidence type="ECO:0000256" key="2">
    <source>
        <dbReference type="ARBA" id="ARBA00010474"/>
    </source>
</evidence>
<evidence type="ECO:0000256" key="5">
    <source>
        <dbReference type="ARBA" id="ARBA00022764"/>
    </source>
</evidence>